<feature type="domain" description="F5/8 type C" evidence="1">
    <location>
        <begin position="1"/>
        <end position="151"/>
    </location>
</feature>
<dbReference type="PROSITE" id="PS01285">
    <property type="entry name" value="FA58C_1"/>
    <property type="match status" value="1"/>
</dbReference>
<organism evidence="2 3">
    <name type="scientific">Exaiptasia diaphana</name>
    <name type="common">Tropical sea anemone</name>
    <name type="synonym">Aiptasia pulchella</name>
    <dbReference type="NCBI Taxonomy" id="2652724"/>
    <lineage>
        <taxon>Eukaryota</taxon>
        <taxon>Metazoa</taxon>
        <taxon>Cnidaria</taxon>
        <taxon>Anthozoa</taxon>
        <taxon>Hexacorallia</taxon>
        <taxon>Actiniaria</taxon>
        <taxon>Aiptasiidae</taxon>
        <taxon>Exaiptasia</taxon>
    </lineage>
</organism>
<dbReference type="OMA" id="TIPNYRI"/>
<dbReference type="Pfam" id="PF00754">
    <property type="entry name" value="F5_F8_type_C"/>
    <property type="match status" value="1"/>
</dbReference>
<proteinExistence type="predicted"/>
<sequence length="151" mass="17001">MESKTIPNYRIVASSFLSNGHAPWRGRLNARPQMPYDASIDAAAWQASHRKAGEYLQVDLGSIYEVPKVATQGRPHMHSAWVSSYSLSYAVTNGNFIDYKVHGALKVFPGNFDRDTIVTNKLPVTVRFRYIRFVVVTYSDIPAMRAEIFGC</sequence>
<keyword evidence="3" id="KW-1185">Reference proteome</keyword>
<evidence type="ECO:0000259" key="1">
    <source>
        <dbReference type="PROSITE" id="PS50022"/>
    </source>
</evidence>
<accession>A0A913YWB3</accession>
<evidence type="ECO:0000313" key="3">
    <source>
        <dbReference type="Proteomes" id="UP000887567"/>
    </source>
</evidence>
<evidence type="ECO:0000313" key="2">
    <source>
        <dbReference type="EnsemblMetazoa" id="XP_028519353.1"/>
    </source>
</evidence>
<dbReference type="PANTHER" id="PTHR24543">
    <property type="entry name" value="MULTICOPPER OXIDASE-RELATED"/>
    <property type="match status" value="1"/>
</dbReference>
<dbReference type="EnsemblMetazoa" id="XM_028663552.1">
    <property type="protein sequence ID" value="XP_028519353.1"/>
    <property type="gene ID" value="LOC110253669"/>
</dbReference>
<dbReference type="SUPFAM" id="SSF49785">
    <property type="entry name" value="Galactose-binding domain-like"/>
    <property type="match status" value="1"/>
</dbReference>
<dbReference type="OrthoDB" id="5958483at2759"/>
<dbReference type="PROSITE" id="PS50022">
    <property type="entry name" value="FA58C_3"/>
    <property type="match status" value="1"/>
</dbReference>
<dbReference type="AlphaFoldDB" id="A0A913YWB3"/>
<dbReference type="GeneID" id="110253669"/>
<dbReference type="InterPro" id="IPR008979">
    <property type="entry name" value="Galactose-bd-like_sf"/>
</dbReference>
<protein>
    <recommendedName>
        <fullName evidence="1">F5/8 type C domain-containing protein</fullName>
    </recommendedName>
</protein>
<dbReference type="InterPro" id="IPR000421">
    <property type="entry name" value="FA58C"/>
</dbReference>
<name>A0A913YWB3_EXADI</name>
<dbReference type="CDD" id="cd00057">
    <property type="entry name" value="FA58C"/>
    <property type="match status" value="1"/>
</dbReference>
<dbReference type="Gene3D" id="2.60.120.260">
    <property type="entry name" value="Galactose-binding domain-like"/>
    <property type="match status" value="1"/>
</dbReference>
<dbReference type="Proteomes" id="UP000887567">
    <property type="component" value="Unplaced"/>
</dbReference>
<dbReference type="KEGG" id="epa:110253669"/>
<dbReference type="RefSeq" id="XP_028519353.1">
    <property type="nucleotide sequence ID" value="XM_028663552.1"/>
</dbReference>
<dbReference type="SMART" id="SM00231">
    <property type="entry name" value="FA58C"/>
    <property type="match status" value="1"/>
</dbReference>
<reference evidence="2" key="1">
    <citation type="submission" date="2022-11" db="UniProtKB">
        <authorList>
            <consortium name="EnsemblMetazoa"/>
        </authorList>
    </citation>
    <scope>IDENTIFICATION</scope>
</reference>